<dbReference type="InterPro" id="IPR028974">
    <property type="entry name" value="TSP_type-3_rpt"/>
</dbReference>
<feature type="compositionally biased region" description="Polar residues" evidence="1">
    <location>
        <begin position="745"/>
        <end position="754"/>
    </location>
</feature>
<dbReference type="Proteomes" id="UP000676776">
    <property type="component" value="Unassembled WGS sequence"/>
</dbReference>
<dbReference type="Gene3D" id="4.10.1080.10">
    <property type="entry name" value="TSP type-3 repeat"/>
    <property type="match status" value="2"/>
</dbReference>
<feature type="region of interest" description="Disordered" evidence="1">
    <location>
        <begin position="693"/>
        <end position="812"/>
    </location>
</feature>
<evidence type="ECO:0000256" key="2">
    <source>
        <dbReference type="SAM" id="SignalP"/>
    </source>
</evidence>
<feature type="compositionally biased region" description="Acidic residues" evidence="1">
    <location>
        <begin position="693"/>
        <end position="708"/>
    </location>
</feature>
<reference evidence="3 4" key="1">
    <citation type="submission" date="2021-03" db="EMBL/GenBank/DDBJ databases">
        <title>Winogradskyella sp. nov., isolated from costal sediment.</title>
        <authorList>
            <person name="Gao C."/>
        </authorList>
    </citation>
    <scope>NUCLEOTIDE SEQUENCE [LARGE SCALE GENOMIC DNA]</scope>
    <source>
        <strain evidence="3 4">DF17</strain>
    </source>
</reference>
<feature type="region of interest" description="Disordered" evidence="1">
    <location>
        <begin position="49"/>
        <end position="90"/>
    </location>
</feature>
<accession>A0ABS3T4E0</accession>
<name>A0ABS3T4E0_9FLAO</name>
<evidence type="ECO:0008006" key="5">
    <source>
        <dbReference type="Google" id="ProtNLM"/>
    </source>
</evidence>
<gene>
    <name evidence="3" type="ORF">J4050_12665</name>
</gene>
<feature type="signal peptide" evidence="2">
    <location>
        <begin position="1"/>
        <end position="35"/>
    </location>
</feature>
<dbReference type="EMBL" id="JAGEVF010000011">
    <property type="protein sequence ID" value="MBO3117606.1"/>
    <property type="molecule type" value="Genomic_DNA"/>
</dbReference>
<evidence type="ECO:0000256" key="1">
    <source>
        <dbReference type="SAM" id="MobiDB-lite"/>
    </source>
</evidence>
<sequence length="886" mass="91743">METYTQNSSSYKEFRTVFILAFFLAMTTLSLSAQCADVSPTGDCDFDSVLNASDVDDDNDGIPDNIEDLNSDSDNDPSTNPTDTDSDGIPDYLDLDSDNDGIYDLQEAGYGSQDTNTDGRIDINDAGFNDFNSNGADDIAELATPIDTNSDGSFDFQNLDSDNDSCSDANEAYGFNGADGGDGGQFGIGDPATVDGNGLVIEVGVVYSLGTNFAVTDGISSVCALASLQCGVINSLYQTRGNSGNGTTEIFRLNPFLQAYVNIGTLPGVPNTSATNSAYSAATQYIYSSNAANVVRVYDPSNNYAFVGEITVTGASAPFTFRLFSIGNTVGYINSNAGTNYLVTFDVTGISSYPATVAASEIVVSNDPGPNGGFSGAADYALVGNHVYGMTMNGALTTPRLTKVDVTTGLSQRFNLTLANATTNTDPITNATFGAVWQDEQDNFYAFNNGNGDIYQVLDVTTATTGSAFTKVLIADPSGQNDGFGCEIGANPLDWDGDGIIDTADIDDDNDGILDTEEDENIDLDNNPLTNFTDTDGDGIPNGYDLDSDGDGIPDNNEAQTTGAYVAPLDSNSDGIPDDSDGDGLADTYDTTPSGGPAGSNGISPVNTDGLLATSDTIPDYLDLDSDNDGQSDTIEAVITLTGNDTDFDGLDDAIDVTAGLEDPNGIINATSILQNTDGINDVDFRDVIDSDGDGVLDTEDLDDDNDGILDTAEAEGGNNPIGDEDGDGVPNFVDTIDNGGAGDGSTTDYTDLNGNGVPDVFDTDDDGIPNHLDTDSDGDGCSDANEAYLDPNADGGDGEAYGTGNPPATNPDGTVIGATYPGTNLAVLDASNNSTCTGDCLDVYPSEEPTTAVPNGDITAFTVSPFTNAPGDPAPFISFELAGQP</sequence>
<feature type="non-terminal residue" evidence="3">
    <location>
        <position position="886"/>
    </location>
</feature>
<evidence type="ECO:0000313" key="3">
    <source>
        <dbReference type="EMBL" id="MBO3117606.1"/>
    </source>
</evidence>
<feature type="chain" id="PRO_5045717288" description="Thrombospondin type 3 repeat-containing protein" evidence="2">
    <location>
        <begin position="36"/>
        <end position="886"/>
    </location>
</feature>
<feature type="compositionally biased region" description="Acidic residues" evidence="1">
    <location>
        <begin position="54"/>
        <end position="75"/>
    </location>
</feature>
<keyword evidence="2" id="KW-0732">Signal</keyword>
<proteinExistence type="predicted"/>
<dbReference type="InterPro" id="IPR018247">
    <property type="entry name" value="EF_Hand_1_Ca_BS"/>
</dbReference>
<dbReference type="PROSITE" id="PS00018">
    <property type="entry name" value="EF_HAND_1"/>
    <property type="match status" value="1"/>
</dbReference>
<organism evidence="3 4">
    <name type="scientific">Winogradskyella pelagia</name>
    <dbReference type="NCBI Taxonomy" id="2819984"/>
    <lineage>
        <taxon>Bacteria</taxon>
        <taxon>Pseudomonadati</taxon>
        <taxon>Bacteroidota</taxon>
        <taxon>Flavobacteriia</taxon>
        <taxon>Flavobacteriales</taxon>
        <taxon>Flavobacteriaceae</taxon>
        <taxon>Winogradskyella</taxon>
    </lineage>
</organism>
<evidence type="ECO:0000313" key="4">
    <source>
        <dbReference type="Proteomes" id="UP000676776"/>
    </source>
</evidence>
<protein>
    <recommendedName>
        <fullName evidence="5">Thrombospondin type 3 repeat-containing protein</fullName>
    </recommendedName>
</protein>
<keyword evidence="4" id="KW-1185">Reference proteome</keyword>
<feature type="region of interest" description="Disordered" evidence="1">
    <location>
        <begin position="519"/>
        <end position="611"/>
    </location>
</feature>
<comment type="caution">
    <text evidence="3">The sequence shown here is derived from an EMBL/GenBank/DDBJ whole genome shotgun (WGS) entry which is preliminary data.</text>
</comment>